<keyword evidence="3 8" id="KW-0436">Ligase</keyword>
<dbReference type="SUPFAM" id="SSF69572">
    <property type="entry name" value="Activating enzymes of the ubiquitin-like proteins"/>
    <property type="match status" value="2"/>
</dbReference>
<evidence type="ECO:0000256" key="5">
    <source>
        <dbReference type="ARBA" id="ARBA00022786"/>
    </source>
</evidence>
<dbReference type="InterPro" id="IPR045886">
    <property type="entry name" value="ThiF/MoeB/HesA"/>
</dbReference>
<comment type="similarity">
    <text evidence="2 8">Belongs to the ubiquitin-activating E1 family.</text>
</comment>
<dbReference type="GO" id="GO:0005737">
    <property type="term" value="C:cytoplasm"/>
    <property type="evidence" value="ECO:0007669"/>
    <property type="project" value="TreeGrafter"/>
</dbReference>
<evidence type="ECO:0000256" key="9">
    <source>
        <dbReference type="SAM" id="Coils"/>
    </source>
</evidence>
<dbReference type="GO" id="GO:0005524">
    <property type="term" value="F:ATP binding"/>
    <property type="evidence" value="ECO:0007669"/>
    <property type="project" value="UniProtKB-KW"/>
</dbReference>
<sequence length="1036" mass="113821">MSGDAMDVEIDEELYSRQLYVMGREGQRRMAESHVLIIGLNGLGSEVAKNVILAGVKAVTLIDSNPVTWFDIGANAYVRSEEVGRPRAETALPRLKALNTHVNVSIMPSFSSMNCGVDGWRSLVTGKTVVVMCDPMSEEEISICNTACRECGAAFIAAESRGVFGFCFCDFGSNWLVQDVDGEPPISCLVSSVTPTNPALVTVVDDRRHGLEKGDKVKLTSCVGLDGAALETQEFIVLSISNAYAFEIDLDATQLPPYVSSGYVTQIKQPRTIEHKSYAHFIGSDNQYRHEATIISDFAKLERPATLDIAFRALREWRTKNNGAYPVTSQAQEAVISMAQQNTQNIELNIIKILAATAMAEIAPISSFLGGVIGQEALKACTGKFVPISQFLYYDAAEIFSQVEDTPQHSIPRGDRYDSYRVCFGDAVTEKLRGQKYFLVGAGAIGCEILKIWALAGLSSGTDGFITITDMDRIEKSNLSRQLLFRTSDIGKAKSSCAASAALELNPHLQIKPLELRVGTDTENVFDDAFYASLDGICTALDNVDARLYVDSKCVFYGKPMLESGTLGTKGNTQVVVPQITEPYGATRDPPEQSVPVCTLKNFPNRIEHTLQWARDWFEGAFKQSVDDVNIYLGKGSAGNDANTSSTAKLDALQRLKTALVDARPLAFEDCIRWARLQFQECFHDSIAQLLHNFPVDQLTSAGAPFWSGAKRAPSPISFDPNDILHLNYIKAAAALRAYNYGIFPTAMTDEQFKQILATIHVPAFKPRDGIKIAANDAEEKAQQQENNALADEDMLITELLAALPPPSSLAGMQLAPCDFDKDDDAHMKFVAACSNLRARNYKIPEADLHQSRLIAGKIIPAIATTTALVSGLVCIELIKLAVAAVAQQPPKIEQLKCAFANLALPLFTFSEPQPPATYLAKIPGGRRKGFEWKWTCWSCINIDNNPNMTLKELVDFFTDEFGLELSMLSHGVSILFSSFAAAKARERMPMTIKAIVETVTKKPILPNKKYLTLEVMLNDEDFEEVELPYVRLKLF</sequence>
<dbReference type="Pfam" id="PF00899">
    <property type="entry name" value="ThiF"/>
    <property type="match status" value="2"/>
</dbReference>
<dbReference type="InterPro" id="IPR042302">
    <property type="entry name" value="E1_FCCH_sf"/>
</dbReference>
<dbReference type="FunFam" id="1.10.10.2660:FF:000001">
    <property type="entry name" value="Ubiquitin-activating enzyme E1 1"/>
    <property type="match status" value="1"/>
</dbReference>
<dbReference type="InterPro" id="IPR018965">
    <property type="entry name" value="Ub-activating_enz_E1_C"/>
</dbReference>
<feature type="active site" description="Glycyl thioester intermediate" evidence="7">
    <location>
        <position position="598"/>
    </location>
</feature>
<evidence type="ECO:0000256" key="3">
    <source>
        <dbReference type="ARBA" id="ARBA00022598"/>
    </source>
</evidence>
<name>A0A7S3NJG6_9STRA</name>
<dbReference type="PROSITE" id="PS00865">
    <property type="entry name" value="UBIQUITIN_ACTIVAT_2"/>
    <property type="match status" value="1"/>
</dbReference>
<dbReference type="UniPathway" id="UPA00143"/>
<dbReference type="InterPro" id="IPR042063">
    <property type="entry name" value="Ubi_acti_E1_SCCH"/>
</dbReference>
<dbReference type="Gene3D" id="3.40.50.12550">
    <property type="entry name" value="Ubiquitin-activating enzyme E1, inactive adenylation domain, subdomain 2"/>
    <property type="match status" value="1"/>
</dbReference>
<dbReference type="PANTHER" id="PTHR10953:SF4">
    <property type="entry name" value="UBIQUITIN-ACTIVATING ENZYME E1 C-TERMINAL DOMAIN-CONTAINING PROTEIN"/>
    <property type="match status" value="1"/>
</dbReference>
<dbReference type="PANTHER" id="PTHR10953">
    <property type="entry name" value="UBIQUITIN-ACTIVATING ENZYME E1"/>
    <property type="match status" value="1"/>
</dbReference>
<dbReference type="AlphaFoldDB" id="A0A7S3NJG6"/>
<evidence type="ECO:0000256" key="7">
    <source>
        <dbReference type="PROSITE-ProRule" id="PRU10132"/>
    </source>
</evidence>
<dbReference type="NCBIfam" id="TIGR01408">
    <property type="entry name" value="Ube1"/>
    <property type="match status" value="1"/>
</dbReference>
<keyword evidence="4 8" id="KW-0547">Nucleotide-binding</keyword>
<evidence type="ECO:0000313" key="11">
    <source>
        <dbReference type="EMBL" id="CAE0364345.1"/>
    </source>
</evidence>
<reference evidence="11" key="1">
    <citation type="submission" date="2021-01" db="EMBL/GenBank/DDBJ databases">
        <authorList>
            <person name="Corre E."/>
            <person name="Pelletier E."/>
            <person name="Niang G."/>
            <person name="Scheremetjew M."/>
            <person name="Finn R."/>
            <person name="Kale V."/>
            <person name="Holt S."/>
            <person name="Cochrane G."/>
            <person name="Meng A."/>
            <person name="Brown T."/>
            <person name="Cohen L."/>
        </authorList>
    </citation>
    <scope>NUCLEOTIDE SEQUENCE</scope>
    <source>
        <strain evidence="11">CCMP1510</strain>
    </source>
</reference>
<dbReference type="InterPro" id="IPR018075">
    <property type="entry name" value="UBQ-activ_enz_E1"/>
</dbReference>
<dbReference type="InterPro" id="IPR038252">
    <property type="entry name" value="UBA_E1_C_sf"/>
</dbReference>
<protein>
    <recommendedName>
        <fullName evidence="10">Ubiquitin-activating enzyme E1 C-terminal domain-containing protein</fullName>
    </recommendedName>
</protein>
<dbReference type="InterPro" id="IPR042449">
    <property type="entry name" value="Ub-E1_IAD_1"/>
</dbReference>
<comment type="pathway">
    <text evidence="1">Protein modification; protein ubiquitination.</text>
</comment>
<dbReference type="FunFam" id="3.10.290.60:FF:000001">
    <property type="entry name" value="Ubiquitin-activating enzyme E1 2"/>
    <property type="match status" value="1"/>
</dbReference>
<dbReference type="InterPro" id="IPR000594">
    <property type="entry name" value="ThiF_NAD_FAD-bd"/>
</dbReference>
<dbReference type="SMART" id="SM00985">
    <property type="entry name" value="UBA_e1_C"/>
    <property type="match status" value="1"/>
</dbReference>
<gene>
    <name evidence="11" type="ORF">ALAG00032_LOCUS5086</name>
</gene>
<dbReference type="InterPro" id="IPR033127">
    <property type="entry name" value="UBQ-activ_enz_E1_Cys_AS"/>
</dbReference>
<dbReference type="Gene3D" id="2.40.30.180">
    <property type="entry name" value="Ubiquitin-activating enzyme E1, FCCH domain"/>
    <property type="match status" value="1"/>
</dbReference>
<feature type="coiled-coil region" evidence="9">
    <location>
        <begin position="768"/>
        <end position="795"/>
    </location>
</feature>
<dbReference type="Gene3D" id="1.10.10.2660">
    <property type="entry name" value="Ubiquitin-activating enzyme E1, SCCH domain"/>
    <property type="match status" value="1"/>
</dbReference>
<dbReference type="GO" id="GO:0016925">
    <property type="term" value="P:protein sumoylation"/>
    <property type="evidence" value="ECO:0007669"/>
    <property type="project" value="TreeGrafter"/>
</dbReference>
<dbReference type="InterPro" id="IPR035985">
    <property type="entry name" value="Ubiquitin-activating_enz"/>
</dbReference>
<dbReference type="InterPro" id="IPR000011">
    <property type="entry name" value="UBQ/SUMO-activ_enz_E1-like"/>
</dbReference>
<dbReference type="Gene3D" id="3.50.50.80">
    <property type="entry name" value="Ubiquitin-activating enzyme E1, inactive adenylation domain, subdomain 1"/>
    <property type="match status" value="1"/>
</dbReference>
<dbReference type="Gene3D" id="3.40.50.720">
    <property type="entry name" value="NAD(P)-binding Rossmann-like Domain"/>
    <property type="match status" value="1"/>
</dbReference>
<dbReference type="Pfam" id="PF09358">
    <property type="entry name" value="E1_UFD"/>
    <property type="match status" value="1"/>
</dbReference>
<keyword evidence="5 8" id="KW-0833">Ubl conjugation pathway</keyword>
<organism evidence="11">
    <name type="scientific">Aureoumbra lagunensis</name>
    <dbReference type="NCBI Taxonomy" id="44058"/>
    <lineage>
        <taxon>Eukaryota</taxon>
        <taxon>Sar</taxon>
        <taxon>Stramenopiles</taxon>
        <taxon>Ochrophyta</taxon>
        <taxon>Pelagophyceae</taxon>
        <taxon>Pelagomonadales</taxon>
        <taxon>Aureoumbra</taxon>
    </lineage>
</organism>
<proteinExistence type="inferred from homology"/>
<keyword evidence="9" id="KW-0175">Coiled coil</keyword>
<evidence type="ECO:0000256" key="1">
    <source>
        <dbReference type="ARBA" id="ARBA00004906"/>
    </source>
</evidence>
<dbReference type="EMBL" id="HBIJ01007223">
    <property type="protein sequence ID" value="CAE0364345.1"/>
    <property type="molecule type" value="Transcribed_RNA"/>
</dbReference>
<dbReference type="GO" id="GO:0031510">
    <property type="term" value="C:SUMO activating enzyme complex"/>
    <property type="evidence" value="ECO:0007669"/>
    <property type="project" value="TreeGrafter"/>
</dbReference>
<accession>A0A7S3NJG6</accession>
<evidence type="ECO:0000256" key="6">
    <source>
        <dbReference type="ARBA" id="ARBA00022840"/>
    </source>
</evidence>
<evidence type="ECO:0000259" key="10">
    <source>
        <dbReference type="SMART" id="SM00985"/>
    </source>
</evidence>
<dbReference type="GO" id="GO:0019948">
    <property type="term" value="F:SUMO activating enzyme activity"/>
    <property type="evidence" value="ECO:0007669"/>
    <property type="project" value="TreeGrafter"/>
</dbReference>
<evidence type="ECO:0000256" key="2">
    <source>
        <dbReference type="ARBA" id="ARBA00005673"/>
    </source>
</evidence>
<dbReference type="PRINTS" id="PR01849">
    <property type="entry name" value="UBIQUITINACT"/>
</dbReference>
<feature type="domain" description="Ubiquitin-activating enzyme E1 C-terminal" evidence="10">
    <location>
        <begin position="896"/>
        <end position="1031"/>
    </location>
</feature>
<evidence type="ECO:0000256" key="8">
    <source>
        <dbReference type="RuleBase" id="RU000519"/>
    </source>
</evidence>
<dbReference type="Gene3D" id="3.10.290.60">
    <property type="entry name" value="Ubiquitin-activating enzyme E1, UFD domain"/>
    <property type="match status" value="1"/>
</dbReference>
<evidence type="ECO:0000256" key="4">
    <source>
        <dbReference type="ARBA" id="ARBA00022741"/>
    </source>
</evidence>
<dbReference type="GO" id="GO:0004839">
    <property type="term" value="F:ubiquitin activating enzyme activity"/>
    <property type="evidence" value="ECO:0007669"/>
    <property type="project" value="UniProtKB-EC"/>
</dbReference>
<dbReference type="InterPro" id="IPR019572">
    <property type="entry name" value="UBA_E1_SCCH"/>
</dbReference>
<keyword evidence="6 8" id="KW-0067">ATP-binding</keyword>
<dbReference type="Pfam" id="PF10585">
    <property type="entry name" value="UBA_E1_SCCH"/>
    <property type="match status" value="1"/>
</dbReference>